<evidence type="ECO:0000256" key="3">
    <source>
        <dbReference type="ARBA" id="ARBA00023274"/>
    </source>
</evidence>
<evidence type="ECO:0000256" key="1">
    <source>
        <dbReference type="ARBA" id="ARBA00009512"/>
    </source>
</evidence>
<feature type="compositionally biased region" description="Acidic residues" evidence="7">
    <location>
        <begin position="136"/>
        <end position="151"/>
    </location>
</feature>
<protein>
    <recommendedName>
        <fullName evidence="5 6">Small ribosomal subunit protein bS6</fullName>
    </recommendedName>
</protein>
<sequence>MSVAEKKAVMVNYEGMFLLDSGKFAADHEGTIAHLMEILEKAGAEIVAHRPWQDGKLAYEIEGHMKGLHYLVYFTMPGSGMDVITRSCHLSDIVIRQMVIKQPQTLFDAMVSAIDPSSAPEDATAEAKESGSSETAEVDADYDAIDDDDED</sequence>
<keyword evidence="2 6" id="KW-0689">Ribosomal protein</keyword>
<dbReference type="GO" id="GO:0003735">
    <property type="term" value="F:structural constituent of ribosome"/>
    <property type="evidence" value="ECO:0007669"/>
    <property type="project" value="InterPro"/>
</dbReference>
<organism evidence="8 9">
    <name type="scientific">Gimesia fumaroli</name>
    <dbReference type="NCBI Taxonomy" id="2527976"/>
    <lineage>
        <taxon>Bacteria</taxon>
        <taxon>Pseudomonadati</taxon>
        <taxon>Planctomycetota</taxon>
        <taxon>Planctomycetia</taxon>
        <taxon>Planctomycetales</taxon>
        <taxon>Planctomycetaceae</taxon>
        <taxon>Gimesia</taxon>
    </lineage>
</organism>
<dbReference type="InterPro" id="IPR035980">
    <property type="entry name" value="Ribosomal_bS6_sf"/>
</dbReference>
<dbReference type="AlphaFoldDB" id="A0A518I8H5"/>
<dbReference type="Pfam" id="PF01250">
    <property type="entry name" value="Ribosomal_S6"/>
    <property type="match status" value="1"/>
</dbReference>
<evidence type="ECO:0000256" key="4">
    <source>
        <dbReference type="ARBA" id="ARBA00035104"/>
    </source>
</evidence>
<dbReference type="InterPro" id="IPR014717">
    <property type="entry name" value="Transl_elong_EF1B/ribsomal_bS6"/>
</dbReference>
<evidence type="ECO:0000256" key="7">
    <source>
        <dbReference type="SAM" id="MobiDB-lite"/>
    </source>
</evidence>
<dbReference type="CDD" id="cd00473">
    <property type="entry name" value="bS6"/>
    <property type="match status" value="1"/>
</dbReference>
<evidence type="ECO:0000256" key="5">
    <source>
        <dbReference type="ARBA" id="ARBA00035294"/>
    </source>
</evidence>
<dbReference type="GO" id="GO:0005840">
    <property type="term" value="C:ribosome"/>
    <property type="evidence" value="ECO:0007669"/>
    <property type="project" value="UniProtKB-KW"/>
</dbReference>
<dbReference type="InterPro" id="IPR020814">
    <property type="entry name" value="Ribosomal_S6_plastid/chlpt"/>
</dbReference>
<comment type="similarity">
    <text evidence="1 6">Belongs to the bacterial ribosomal protein bS6 family.</text>
</comment>
<dbReference type="Proteomes" id="UP000318313">
    <property type="component" value="Chromosome"/>
</dbReference>
<reference evidence="8 9" key="1">
    <citation type="submission" date="2019-03" db="EMBL/GenBank/DDBJ databases">
        <title>Deep-cultivation of Planctomycetes and their phenomic and genomic characterization uncovers novel biology.</title>
        <authorList>
            <person name="Wiegand S."/>
            <person name="Jogler M."/>
            <person name="Boedeker C."/>
            <person name="Pinto D."/>
            <person name="Vollmers J."/>
            <person name="Rivas-Marin E."/>
            <person name="Kohn T."/>
            <person name="Peeters S.H."/>
            <person name="Heuer A."/>
            <person name="Rast P."/>
            <person name="Oberbeckmann S."/>
            <person name="Bunk B."/>
            <person name="Jeske O."/>
            <person name="Meyerdierks A."/>
            <person name="Storesund J.E."/>
            <person name="Kallscheuer N."/>
            <person name="Luecker S."/>
            <person name="Lage O.M."/>
            <person name="Pohl T."/>
            <person name="Merkel B.J."/>
            <person name="Hornburger P."/>
            <person name="Mueller R.-W."/>
            <person name="Bruemmer F."/>
            <person name="Labrenz M."/>
            <person name="Spormann A.M."/>
            <person name="Op den Camp H."/>
            <person name="Overmann J."/>
            <person name="Amann R."/>
            <person name="Jetten M.S.M."/>
            <person name="Mascher T."/>
            <person name="Medema M.H."/>
            <person name="Devos D.P."/>
            <person name="Kaster A.-K."/>
            <person name="Ovreas L."/>
            <person name="Rohde M."/>
            <person name="Galperin M.Y."/>
            <person name="Jogler C."/>
        </authorList>
    </citation>
    <scope>NUCLEOTIDE SEQUENCE [LARGE SCALE GENOMIC DNA]</scope>
    <source>
        <strain evidence="8 9">Enr17</strain>
    </source>
</reference>
<proteinExistence type="inferred from homology"/>
<dbReference type="GO" id="GO:0006412">
    <property type="term" value="P:translation"/>
    <property type="evidence" value="ECO:0007669"/>
    <property type="project" value="UniProtKB-UniRule"/>
</dbReference>
<dbReference type="SUPFAM" id="SSF54995">
    <property type="entry name" value="Ribosomal protein S6"/>
    <property type="match status" value="1"/>
</dbReference>
<dbReference type="Gene3D" id="3.30.70.60">
    <property type="match status" value="1"/>
</dbReference>
<keyword evidence="9" id="KW-1185">Reference proteome</keyword>
<comment type="function">
    <text evidence="4 6">Binds together with bS18 to 16S ribosomal RNA.</text>
</comment>
<evidence type="ECO:0000313" key="8">
    <source>
        <dbReference type="EMBL" id="QDV49387.1"/>
    </source>
</evidence>
<feature type="region of interest" description="Disordered" evidence="7">
    <location>
        <begin position="117"/>
        <end position="151"/>
    </location>
</feature>
<dbReference type="NCBIfam" id="TIGR00166">
    <property type="entry name" value="S6"/>
    <property type="match status" value="1"/>
</dbReference>
<dbReference type="HAMAP" id="MF_00360">
    <property type="entry name" value="Ribosomal_bS6"/>
    <property type="match status" value="1"/>
</dbReference>
<dbReference type="GO" id="GO:0019843">
    <property type="term" value="F:rRNA binding"/>
    <property type="evidence" value="ECO:0007669"/>
    <property type="project" value="UniProtKB-UniRule"/>
</dbReference>
<evidence type="ECO:0000256" key="2">
    <source>
        <dbReference type="ARBA" id="ARBA00022980"/>
    </source>
</evidence>
<keyword evidence="3 6" id="KW-0687">Ribonucleoprotein</keyword>
<dbReference type="EMBL" id="CP037452">
    <property type="protein sequence ID" value="QDV49387.1"/>
    <property type="molecule type" value="Genomic_DNA"/>
</dbReference>
<dbReference type="GO" id="GO:1990904">
    <property type="term" value="C:ribonucleoprotein complex"/>
    <property type="evidence" value="ECO:0007669"/>
    <property type="project" value="UniProtKB-KW"/>
</dbReference>
<evidence type="ECO:0000313" key="9">
    <source>
        <dbReference type="Proteomes" id="UP000318313"/>
    </source>
</evidence>
<keyword evidence="6" id="KW-0699">rRNA-binding</keyword>
<dbReference type="InterPro" id="IPR000529">
    <property type="entry name" value="Ribosomal_bS6"/>
</dbReference>
<evidence type="ECO:0000256" key="6">
    <source>
        <dbReference type="HAMAP-Rule" id="MF_00360"/>
    </source>
</evidence>
<keyword evidence="6" id="KW-0694">RNA-binding</keyword>
<accession>A0A518I8H5</accession>
<name>A0A518I8H5_9PLAN</name>
<dbReference type="KEGG" id="gfm:Enr17x_14040"/>
<gene>
    <name evidence="6 8" type="primary">rpsF</name>
    <name evidence="8" type="ORF">Enr17x_14040</name>
</gene>